<name>A0A5B7GP69_PORTR</name>
<reference evidence="2 3" key="1">
    <citation type="submission" date="2019-05" db="EMBL/GenBank/DDBJ databases">
        <title>Another draft genome of Portunus trituberculatus and its Hox gene families provides insights of decapod evolution.</title>
        <authorList>
            <person name="Jeong J.-H."/>
            <person name="Song I."/>
            <person name="Kim S."/>
            <person name="Choi T."/>
            <person name="Kim D."/>
            <person name="Ryu S."/>
            <person name="Kim W."/>
        </authorList>
    </citation>
    <scope>NUCLEOTIDE SEQUENCE [LARGE SCALE GENOMIC DNA]</scope>
    <source>
        <tissue evidence="2">Muscle</tissue>
    </source>
</reference>
<organism evidence="2 3">
    <name type="scientific">Portunus trituberculatus</name>
    <name type="common">Swimming crab</name>
    <name type="synonym">Neptunus trituberculatus</name>
    <dbReference type="NCBI Taxonomy" id="210409"/>
    <lineage>
        <taxon>Eukaryota</taxon>
        <taxon>Metazoa</taxon>
        <taxon>Ecdysozoa</taxon>
        <taxon>Arthropoda</taxon>
        <taxon>Crustacea</taxon>
        <taxon>Multicrustacea</taxon>
        <taxon>Malacostraca</taxon>
        <taxon>Eumalacostraca</taxon>
        <taxon>Eucarida</taxon>
        <taxon>Decapoda</taxon>
        <taxon>Pleocyemata</taxon>
        <taxon>Brachyura</taxon>
        <taxon>Eubrachyura</taxon>
        <taxon>Portunoidea</taxon>
        <taxon>Portunidae</taxon>
        <taxon>Portuninae</taxon>
        <taxon>Portunus</taxon>
    </lineage>
</organism>
<dbReference type="Proteomes" id="UP000324222">
    <property type="component" value="Unassembled WGS sequence"/>
</dbReference>
<dbReference type="AlphaFoldDB" id="A0A5B7GP69"/>
<comment type="caution">
    <text evidence="2">The sequence shown here is derived from an EMBL/GenBank/DDBJ whole genome shotgun (WGS) entry which is preliminary data.</text>
</comment>
<proteinExistence type="predicted"/>
<protein>
    <submittedName>
        <fullName evidence="2">Uncharacterized protein</fullName>
    </submittedName>
</protein>
<evidence type="ECO:0000313" key="3">
    <source>
        <dbReference type="Proteomes" id="UP000324222"/>
    </source>
</evidence>
<sequence length="123" mass="13453">MLPCVVLPCPALPCICPALHCPVSQCAPGFRQSMRVDSSSGIQNHDQQPRAGRPTIPNPVRIFMDYPNRTKKAVYLILPDKINKSRNSELVEGMLAWTLSLSQEIGGEGKGHGCPTFEVTHLS</sequence>
<gene>
    <name evidence="2" type="ORF">E2C01_053381</name>
</gene>
<feature type="region of interest" description="Disordered" evidence="1">
    <location>
        <begin position="37"/>
        <end position="56"/>
    </location>
</feature>
<dbReference type="EMBL" id="VSRR010016497">
    <property type="protein sequence ID" value="MPC59363.1"/>
    <property type="molecule type" value="Genomic_DNA"/>
</dbReference>
<feature type="compositionally biased region" description="Polar residues" evidence="1">
    <location>
        <begin position="37"/>
        <end position="46"/>
    </location>
</feature>
<accession>A0A5B7GP69</accession>
<keyword evidence="3" id="KW-1185">Reference proteome</keyword>
<evidence type="ECO:0000313" key="2">
    <source>
        <dbReference type="EMBL" id="MPC59363.1"/>
    </source>
</evidence>
<evidence type="ECO:0000256" key="1">
    <source>
        <dbReference type="SAM" id="MobiDB-lite"/>
    </source>
</evidence>